<name>A0AAQ3X5F4_PASNO</name>
<dbReference type="Proteomes" id="UP001341281">
    <property type="component" value="Chromosome 07"/>
</dbReference>
<sequence>DGRSDSHQRTREIEKKENKTRILPTKCDDIKVNKFIYQEFDEVDWSFKNYDTDSSDLESAMESYEIAKDIDAPELIKQINKMLEFYEQTGISSYLHLAKGSTVLLELLERQSLRVEAKMKADPDVDASVEEAYDLAREGGLIFTGALERQSEGGSNIEFSRIEAVRPAIIEVLGREKCSPSSCCHFYGLFLCQLDCPQVAGRSLSELLRNGW</sequence>
<keyword evidence="2" id="KW-1185">Reference proteome</keyword>
<dbReference type="AlphaFoldDB" id="A0AAQ3X5F4"/>
<gene>
    <name evidence="1" type="ORF">U9M48_032443</name>
</gene>
<accession>A0AAQ3X5F4</accession>
<dbReference type="EMBL" id="CP144751">
    <property type="protein sequence ID" value="WVZ85526.1"/>
    <property type="molecule type" value="Genomic_DNA"/>
</dbReference>
<organism evidence="1 2">
    <name type="scientific">Paspalum notatum var. saurae</name>
    <dbReference type="NCBI Taxonomy" id="547442"/>
    <lineage>
        <taxon>Eukaryota</taxon>
        <taxon>Viridiplantae</taxon>
        <taxon>Streptophyta</taxon>
        <taxon>Embryophyta</taxon>
        <taxon>Tracheophyta</taxon>
        <taxon>Spermatophyta</taxon>
        <taxon>Magnoliopsida</taxon>
        <taxon>Liliopsida</taxon>
        <taxon>Poales</taxon>
        <taxon>Poaceae</taxon>
        <taxon>PACMAD clade</taxon>
        <taxon>Panicoideae</taxon>
        <taxon>Andropogonodae</taxon>
        <taxon>Paspaleae</taxon>
        <taxon>Paspalinae</taxon>
        <taxon>Paspalum</taxon>
    </lineage>
</organism>
<evidence type="ECO:0000313" key="1">
    <source>
        <dbReference type="EMBL" id="WVZ85526.1"/>
    </source>
</evidence>
<proteinExistence type="predicted"/>
<protein>
    <submittedName>
        <fullName evidence="1">Uncharacterized protein</fullName>
    </submittedName>
</protein>
<reference evidence="1 2" key="1">
    <citation type="submission" date="2024-02" db="EMBL/GenBank/DDBJ databases">
        <title>High-quality chromosome-scale genome assembly of Pensacola bahiagrass (Paspalum notatum Flugge var. saurae).</title>
        <authorList>
            <person name="Vega J.M."/>
            <person name="Podio M."/>
            <person name="Orjuela J."/>
            <person name="Siena L.A."/>
            <person name="Pessino S.C."/>
            <person name="Combes M.C."/>
            <person name="Mariac C."/>
            <person name="Albertini E."/>
            <person name="Pupilli F."/>
            <person name="Ortiz J.P.A."/>
            <person name="Leblanc O."/>
        </authorList>
    </citation>
    <scope>NUCLEOTIDE SEQUENCE [LARGE SCALE GENOMIC DNA]</scope>
    <source>
        <strain evidence="1">R1</strain>
        <tissue evidence="1">Leaf</tissue>
    </source>
</reference>
<feature type="non-terminal residue" evidence="1">
    <location>
        <position position="1"/>
    </location>
</feature>
<evidence type="ECO:0000313" key="2">
    <source>
        <dbReference type="Proteomes" id="UP001341281"/>
    </source>
</evidence>